<accession>A0A2P2DI99</accession>
<evidence type="ECO:0000313" key="2">
    <source>
        <dbReference type="Proteomes" id="UP000245206"/>
    </source>
</evidence>
<dbReference type="RefSeq" id="WP_108961349.1">
    <property type="nucleotide sequence ID" value="NZ_BFAZ01000011.1"/>
</dbReference>
<gene>
    <name evidence="1" type="ORF">LPTSP2_36800</name>
</gene>
<protein>
    <submittedName>
        <fullName evidence="1">Uncharacterized protein</fullName>
    </submittedName>
</protein>
<dbReference type="EMBL" id="BFAZ01000011">
    <property type="protein sequence ID" value="GBF44377.1"/>
    <property type="molecule type" value="Genomic_DNA"/>
</dbReference>
<organism evidence="1 2">
    <name type="scientific">Leptospira ellinghausenii</name>
    <dbReference type="NCBI Taxonomy" id="1917822"/>
    <lineage>
        <taxon>Bacteria</taxon>
        <taxon>Pseudomonadati</taxon>
        <taxon>Spirochaetota</taxon>
        <taxon>Spirochaetia</taxon>
        <taxon>Leptospirales</taxon>
        <taxon>Leptospiraceae</taxon>
        <taxon>Leptospira</taxon>
    </lineage>
</organism>
<dbReference type="OrthoDB" id="9882082at2"/>
<keyword evidence="2" id="KW-1185">Reference proteome</keyword>
<name>A0A2P2DI99_9LEPT</name>
<comment type="caution">
    <text evidence="1">The sequence shown here is derived from an EMBL/GenBank/DDBJ whole genome shotgun (WGS) entry which is preliminary data.</text>
</comment>
<reference evidence="2" key="1">
    <citation type="journal article" date="2019" name="Microbiol. Immunol.">
        <title>Molecular and phenotypic characterization of Leptospira johnsonii sp. nov., Leptospira ellinghausenii sp. nov. and Leptospira ryugenii sp. nov. isolated from soil and water in Japan.</title>
        <authorList>
            <person name="Masuzawa T."/>
            <person name="Saito M."/>
            <person name="Nakao R."/>
            <person name="Nikaido Y."/>
            <person name="Matsumoto M."/>
            <person name="Ogawa M."/>
            <person name="Yokoyama M."/>
            <person name="Hidaka Y."/>
            <person name="Tomita J."/>
            <person name="Sakakibara K."/>
            <person name="Suzuki K."/>
            <person name="Yasuda S."/>
            <person name="Sato H."/>
            <person name="Yamaguchi M."/>
            <person name="Yoshida S.I."/>
            <person name="Koizumi N."/>
            <person name="Kawamura Y."/>
        </authorList>
    </citation>
    <scope>NUCLEOTIDE SEQUENCE [LARGE SCALE GENOMIC DNA]</scope>
    <source>
        <strain evidence="2">E18</strain>
    </source>
</reference>
<dbReference type="AlphaFoldDB" id="A0A2P2DI99"/>
<proteinExistence type="predicted"/>
<sequence>MLKSESLSQNIDQEIFSVRNVYEILIDHKYHHSEAIELLQGYGYQTYELEVEFNQKFEMELQHV</sequence>
<evidence type="ECO:0000313" key="1">
    <source>
        <dbReference type="EMBL" id="GBF44377.1"/>
    </source>
</evidence>
<dbReference type="Proteomes" id="UP000245206">
    <property type="component" value="Unassembled WGS sequence"/>
</dbReference>